<keyword evidence="1" id="KW-1133">Transmembrane helix</keyword>
<dbReference type="InterPro" id="IPR003744">
    <property type="entry name" value="YhhQ"/>
</dbReference>
<dbReference type="EMBL" id="FLUQ01000002">
    <property type="protein sequence ID" value="SBW03036.1"/>
    <property type="molecule type" value="Genomic_DNA"/>
</dbReference>
<keyword evidence="1" id="KW-0472">Membrane</keyword>
<accession>A0A212JUC2</accession>
<feature type="transmembrane region" description="Helical" evidence="1">
    <location>
        <begin position="130"/>
        <end position="151"/>
    </location>
</feature>
<proteinExistence type="predicted"/>
<feature type="transmembrane region" description="Helical" evidence="1">
    <location>
        <begin position="5"/>
        <end position="25"/>
    </location>
</feature>
<gene>
    <name evidence="2" type="ORF">KL86DPRO_20075</name>
</gene>
<keyword evidence="1" id="KW-0812">Transmembrane</keyword>
<dbReference type="AlphaFoldDB" id="A0A212JUC2"/>
<dbReference type="Pfam" id="PF02592">
    <property type="entry name" value="Vut_1"/>
    <property type="match status" value="1"/>
</dbReference>
<name>A0A212JUC2_9DELT</name>
<organism evidence="2">
    <name type="scientific">uncultured delta proteobacterium</name>
    <dbReference type="NCBI Taxonomy" id="34034"/>
    <lineage>
        <taxon>Bacteria</taxon>
        <taxon>Deltaproteobacteria</taxon>
        <taxon>environmental samples</taxon>
    </lineage>
</organism>
<reference evidence="2" key="1">
    <citation type="submission" date="2016-04" db="EMBL/GenBank/DDBJ databases">
        <authorList>
            <person name="Evans L.H."/>
            <person name="Alamgir A."/>
            <person name="Owens N."/>
            <person name="Weber N.D."/>
            <person name="Virtaneva K."/>
            <person name="Barbian K."/>
            <person name="Babar A."/>
            <person name="Rosenke K."/>
        </authorList>
    </citation>
    <scope>NUCLEOTIDE SEQUENCE</scope>
    <source>
        <strain evidence="2">86</strain>
    </source>
</reference>
<feature type="transmembrane region" description="Helical" evidence="1">
    <location>
        <begin position="31"/>
        <end position="49"/>
    </location>
</feature>
<evidence type="ECO:0000256" key="1">
    <source>
        <dbReference type="SAM" id="Phobius"/>
    </source>
</evidence>
<feature type="transmembrane region" description="Helical" evidence="1">
    <location>
        <begin position="56"/>
        <end position="72"/>
    </location>
</feature>
<evidence type="ECO:0000313" key="2">
    <source>
        <dbReference type="EMBL" id="SBW03036.1"/>
    </source>
</evidence>
<protein>
    <recommendedName>
        <fullName evidence="3">PreQ0 transporter</fullName>
    </recommendedName>
</protein>
<evidence type="ECO:0008006" key="3">
    <source>
        <dbReference type="Google" id="ProtNLM"/>
    </source>
</evidence>
<sequence length="161" mass="17590">MFYALLYVFSVVLVNWLFTVIPPVMLPGGEVWPPTSLVVGFVFVIRDYAQRAVGHKVLFAMLAGAGISYFMAGPEIAFASMAAFLVGEVLDWTMYTYTGRPFSQRIFLSSLVSTPVDSAVFLLLINMAGLGSICIMTLSKLAGALIVFLLVRRREHPATAS</sequence>